<protein>
    <submittedName>
        <fullName evidence="1">Uncharacterized protein</fullName>
    </submittedName>
</protein>
<proteinExistence type="predicted"/>
<keyword evidence="2" id="KW-1185">Reference proteome</keyword>
<dbReference type="RefSeq" id="WP_136403432.1">
    <property type="nucleotide sequence ID" value="NZ_SSNZ01000005.1"/>
</dbReference>
<accession>A0A4S3ZUK6</accession>
<organism evidence="1 2">
    <name type="scientific">Flavobacterium supellecticarium</name>
    <dbReference type="NCBI Taxonomy" id="2565924"/>
    <lineage>
        <taxon>Bacteria</taxon>
        <taxon>Pseudomonadati</taxon>
        <taxon>Bacteroidota</taxon>
        <taxon>Flavobacteriia</taxon>
        <taxon>Flavobacteriales</taxon>
        <taxon>Flavobacteriaceae</taxon>
        <taxon>Flavobacterium</taxon>
    </lineage>
</organism>
<name>A0A4S3ZUK6_9FLAO</name>
<dbReference type="EMBL" id="SSNZ01000005">
    <property type="protein sequence ID" value="THF49424.1"/>
    <property type="molecule type" value="Genomic_DNA"/>
</dbReference>
<dbReference type="AlphaFoldDB" id="A0A4S3ZUK6"/>
<dbReference type="Proteomes" id="UP000307507">
    <property type="component" value="Unassembled WGS sequence"/>
</dbReference>
<evidence type="ECO:0000313" key="2">
    <source>
        <dbReference type="Proteomes" id="UP000307507"/>
    </source>
</evidence>
<evidence type="ECO:0000313" key="1">
    <source>
        <dbReference type="EMBL" id="THF49424.1"/>
    </source>
</evidence>
<gene>
    <name evidence="1" type="ORF">E6C50_11775</name>
</gene>
<comment type="caution">
    <text evidence="1">The sequence shown here is derived from an EMBL/GenBank/DDBJ whole genome shotgun (WGS) entry which is preliminary data.</text>
</comment>
<sequence>MRSCSESIYRIKVTNAEKLLTLLKENSSYLPENCKAVISELETTITIIKTQNTAVHLKKQLYSDAVENLKRIFIKRDDAIRKRLSGIGAFIKECFGKTSREALSISDSISQIRGANRIHNVGNSSIENNINQAYLSYTSQIQLFSSVITSLENLKNTYTPFDETLSILALKAIKKEAIQANDTVITIYSEYLLLKNSRAKACTRLSELTQEIKSMVKATSTIRKTEFRLIKNLKI</sequence>
<reference evidence="1 2" key="1">
    <citation type="submission" date="2019-04" db="EMBL/GenBank/DDBJ databases">
        <title>Flavobacterium sp. nov. isolated from construction timber.</title>
        <authorList>
            <person name="Lin S.-Y."/>
            <person name="Chang C.-T."/>
            <person name="Young C.-C."/>
        </authorList>
    </citation>
    <scope>NUCLEOTIDE SEQUENCE [LARGE SCALE GENOMIC DNA]</scope>
    <source>
        <strain evidence="1 2">CC-CTC003</strain>
    </source>
</reference>